<dbReference type="InterPro" id="IPR023631">
    <property type="entry name" value="Amidase_dom"/>
</dbReference>
<gene>
    <name evidence="2" type="ORF">SAMN00768000_0444</name>
</gene>
<feature type="domain" description="Amidase" evidence="1">
    <location>
        <begin position="24"/>
        <end position="404"/>
    </location>
</feature>
<dbReference type="AlphaFoldDB" id="A0A1W1W7I9"/>
<protein>
    <submittedName>
        <fullName evidence="2">Amidase</fullName>
    </submittedName>
</protein>
<dbReference type="SUPFAM" id="SSF75304">
    <property type="entry name" value="Amidase signature (AS) enzymes"/>
    <property type="match status" value="1"/>
</dbReference>
<organism evidence="2 3">
    <name type="scientific">Sulfobacillus thermosulfidooxidans (strain DSM 9293 / VKM B-1269 / AT-1)</name>
    <dbReference type="NCBI Taxonomy" id="929705"/>
    <lineage>
        <taxon>Bacteria</taxon>
        <taxon>Bacillati</taxon>
        <taxon>Bacillota</taxon>
        <taxon>Clostridia</taxon>
        <taxon>Eubacteriales</taxon>
        <taxon>Clostridiales Family XVII. Incertae Sedis</taxon>
        <taxon>Sulfobacillus</taxon>
    </lineage>
</organism>
<dbReference type="RefSeq" id="WP_020376317.1">
    <property type="nucleotide sequence ID" value="NZ_FWWY01000001.1"/>
</dbReference>
<dbReference type="Pfam" id="PF01425">
    <property type="entry name" value="Amidase"/>
    <property type="match status" value="1"/>
</dbReference>
<name>A0A1W1W7I9_SULTA</name>
<dbReference type="STRING" id="28034.BFX07_03145"/>
<dbReference type="OrthoDB" id="9811471at2"/>
<sequence>MSLIATFQDRWRQRKISAQEWLWEFLTTIAEYNERINAVLELNPHVLAEARRADKVARYQHGGLLAGVPVLVKDNIAVDGDMHTTAGSLSLKDNYALRDAFVIKQIREAGGMILGKTNLTEWANFMSDHMPNGYSSHGGQVMNPYGPGIFDVGGSSSGSGAAIAAGFAPVALGTETSGSILSPSSQNSLVGIKPTIGLVSRSGIVPIAYSQDTAGPMATTVTDAAILLTVIQGFDPEDPVTALAPGFPDYRRDLIADGLQKRRLGVPRQRYLDQATDEERAIFDQALEVLRNAGAEIVDPANIETANENWTYDVLLYEFPAALNAYLNKWTSNGPKTLKDVIDFNNAHSQDALRYGQSVLMESFATQGRLTDARYLMARRRDLEWSQRQGIDKTLEDYRLDALIFMNNRGADIAARAGYPSITVPMGYTQAGKPLGLTFTAGAFQESLLIQLAYAFEQATKVRKAPVFK</sequence>
<dbReference type="PANTHER" id="PTHR42678:SF34">
    <property type="entry name" value="OS04G0183300 PROTEIN"/>
    <property type="match status" value="1"/>
</dbReference>
<evidence type="ECO:0000313" key="2">
    <source>
        <dbReference type="EMBL" id="SMC02225.1"/>
    </source>
</evidence>
<dbReference type="Gene3D" id="3.90.1300.10">
    <property type="entry name" value="Amidase signature (AS) domain"/>
    <property type="match status" value="1"/>
</dbReference>
<dbReference type="InterPro" id="IPR036928">
    <property type="entry name" value="AS_sf"/>
</dbReference>
<evidence type="ECO:0000259" key="1">
    <source>
        <dbReference type="Pfam" id="PF01425"/>
    </source>
</evidence>
<dbReference type="Proteomes" id="UP000192660">
    <property type="component" value="Unassembled WGS sequence"/>
</dbReference>
<evidence type="ECO:0000313" key="3">
    <source>
        <dbReference type="Proteomes" id="UP000192660"/>
    </source>
</evidence>
<dbReference type="PANTHER" id="PTHR42678">
    <property type="entry name" value="AMIDASE"/>
    <property type="match status" value="1"/>
</dbReference>
<accession>A0A1W1W7I9</accession>
<keyword evidence="3" id="KW-1185">Reference proteome</keyword>
<reference evidence="3" key="1">
    <citation type="submission" date="2017-04" db="EMBL/GenBank/DDBJ databases">
        <authorList>
            <person name="Varghese N."/>
            <person name="Submissions S."/>
        </authorList>
    </citation>
    <scope>NUCLEOTIDE SEQUENCE [LARGE SCALE GENOMIC DNA]</scope>
    <source>
        <strain evidence="3">DSM 9293</strain>
    </source>
</reference>
<dbReference type="NCBIfam" id="NF005300">
    <property type="entry name" value="PRK06828.1"/>
    <property type="match status" value="1"/>
</dbReference>
<dbReference type="EMBL" id="FWWY01000001">
    <property type="protein sequence ID" value="SMC02225.1"/>
    <property type="molecule type" value="Genomic_DNA"/>
</dbReference>
<proteinExistence type="predicted"/>